<evidence type="ECO:0000313" key="2">
    <source>
        <dbReference type="EMBL" id="EPD33857.1"/>
    </source>
</evidence>
<dbReference type="EMBL" id="AGZR01000003">
    <property type="protein sequence ID" value="EPD33857.1"/>
    <property type="molecule type" value="Genomic_DNA"/>
</dbReference>
<dbReference type="STRING" id="883161.HMPREF9306_00272"/>
<organism evidence="2 3">
    <name type="scientific">Propionimicrobium lymphophilum ACS-093-V-SCH5</name>
    <dbReference type="NCBI Taxonomy" id="883161"/>
    <lineage>
        <taxon>Bacteria</taxon>
        <taxon>Bacillati</taxon>
        <taxon>Actinomycetota</taxon>
        <taxon>Actinomycetes</taxon>
        <taxon>Propionibacteriales</taxon>
        <taxon>Propionibacteriaceae</taxon>
        <taxon>Propionimicrobium</taxon>
    </lineage>
</organism>
<comment type="caution">
    <text evidence="2">The sequence shown here is derived from an EMBL/GenBank/DDBJ whole genome shotgun (WGS) entry which is preliminary data.</text>
</comment>
<feature type="transmembrane region" description="Helical" evidence="1">
    <location>
        <begin position="95"/>
        <end position="113"/>
    </location>
</feature>
<dbReference type="Proteomes" id="UP000014417">
    <property type="component" value="Unassembled WGS sequence"/>
</dbReference>
<sequence>MAKRTSGWLISQHGAYAMLAVPFIAGLRYTLQPGWWLTAVAAGWVCAYMAFNAITLSLKAPKNRKASFRPPLITYSVLAAVFGIVSILFGGLGLLGWAGLLLFPGAVALWCAATGQERSVLSGMMTTLVASAIGLVVAYPSLTSWLHFGSARLNAILTICFGYFFGTVLHVKALVRQHGKSGARFRNLCWHVLVLGFAIASAFGTLNWWWAVLALGWLVRSCVMSWFDSRGRISVSTVGLVEVVFSLLLLLAVISA</sequence>
<keyword evidence="1" id="KW-1133">Transmembrane helix</keyword>
<feature type="transmembrane region" description="Helical" evidence="1">
    <location>
        <begin position="154"/>
        <end position="175"/>
    </location>
</feature>
<protein>
    <recommendedName>
        <fullName evidence="4">YwiC-like protein</fullName>
    </recommendedName>
</protein>
<feature type="transmembrane region" description="Helical" evidence="1">
    <location>
        <begin position="234"/>
        <end position="254"/>
    </location>
</feature>
<dbReference type="AlphaFoldDB" id="S2WMG3"/>
<dbReference type="InterPro" id="IPR025576">
    <property type="entry name" value="YwiC"/>
</dbReference>
<feature type="transmembrane region" description="Helical" evidence="1">
    <location>
        <begin position="120"/>
        <end position="142"/>
    </location>
</feature>
<feature type="transmembrane region" description="Helical" evidence="1">
    <location>
        <begin position="187"/>
        <end position="203"/>
    </location>
</feature>
<dbReference type="HOGENOM" id="CLU_064238_0_0_11"/>
<gene>
    <name evidence="2" type="ORF">HMPREF9306_00272</name>
</gene>
<reference evidence="2 3" key="1">
    <citation type="submission" date="2013-04" db="EMBL/GenBank/DDBJ databases">
        <title>The Genome Sequence of Propionimicrobium lymphophilum ACS-093-V-SCH5.</title>
        <authorList>
            <consortium name="The Broad Institute Genomics Platform"/>
            <person name="Earl A."/>
            <person name="Ward D."/>
            <person name="Feldgarden M."/>
            <person name="Gevers D."/>
            <person name="Saerens B."/>
            <person name="Vaneechoutte M."/>
            <person name="Walker B."/>
            <person name="Young S."/>
            <person name="Zeng Q."/>
            <person name="Gargeya S."/>
            <person name="Fitzgerald M."/>
            <person name="Haas B."/>
            <person name="Abouelleil A."/>
            <person name="Allen A.W."/>
            <person name="Alvarado L."/>
            <person name="Arachchi H.M."/>
            <person name="Berlin A.M."/>
            <person name="Chapman S.B."/>
            <person name="Gainer-Dewar J."/>
            <person name="Goldberg J."/>
            <person name="Griggs A."/>
            <person name="Gujja S."/>
            <person name="Hansen M."/>
            <person name="Howarth C."/>
            <person name="Imamovic A."/>
            <person name="Ireland A."/>
            <person name="Larimer J."/>
            <person name="McCowan C."/>
            <person name="Murphy C."/>
            <person name="Pearson M."/>
            <person name="Poon T.W."/>
            <person name="Priest M."/>
            <person name="Roberts A."/>
            <person name="Saif S."/>
            <person name="Shea T."/>
            <person name="Sisk P."/>
            <person name="Sykes S."/>
            <person name="Wortman J."/>
            <person name="Nusbaum C."/>
            <person name="Birren B."/>
        </authorList>
    </citation>
    <scope>NUCLEOTIDE SEQUENCE [LARGE SCALE GENOMIC DNA]</scope>
    <source>
        <strain evidence="2 3">ACS-093-V-SCH5</strain>
    </source>
</reference>
<feature type="transmembrane region" description="Helical" evidence="1">
    <location>
        <begin position="7"/>
        <end position="27"/>
    </location>
</feature>
<dbReference type="OrthoDB" id="2380563at2"/>
<evidence type="ECO:0000256" key="1">
    <source>
        <dbReference type="SAM" id="Phobius"/>
    </source>
</evidence>
<keyword evidence="1" id="KW-0812">Transmembrane</keyword>
<feature type="transmembrane region" description="Helical" evidence="1">
    <location>
        <begin position="33"/>
        <end position="51"/>
    </location>
</feature>
<evidence type="ECO:0000313" key="3">
    <source>
        <dbReference type="Proteomes" id="UP000014417"/>
    </source>
</evidence>
<feature type="transmembrane region" description="Helical" evidence="1">
    <location>
        <begin position="72"/>
        <end position="89"/>
    </location>
</feature>
<keyword evidence="1" id="KW-0472">Membrane</keyword>
<accession>S2WMG3</accession>
<keyword evidence="3" id="KW-1185">Reference proteome</keyword>
<name>S2WMG3_9ACTN</name>
<dbReference type="Pfam" id="PF14256">
    <property type="entry name" value="YwiC"/>
    <property type="match status" value="1"/>
</dbReference>
<proteinExistence type="predicted"/>
<dbReference type="RefSeq" id="WP_016455129.1">
    <property type="nucleotide sequence ID" value="NZ_KE150269.1"/>
</dbReference>
<evidence type="ECO:0008006" key="4">
    <source>
        <dbReference type="Google" id="ProtNLM"/>
    </source>
</evidence>